<protein>
    <recommendedName>
        <fullName evidence="3">DUF3502 domain-containing protein</fullName>
    </recommendedName>
</protein>
<comment type="caution">
    <text evidence="1">The sequence shown here is derived from an EMBL/GenBank/DDBJ whole genome shotgun (WGS) entry which is preliminary data.</text>
</comment>
<evidence type="ECO:0008006" key="3">
    <source>
        <dbReference type="Google" id="ProtNLM"/>
    </source>
</evidence>
<name>A0A9D1P733_9FIRM</name>
<sequence>MGGKLCRNLYEQGAIHPEFAIRERADYEADFINGKAGSYWDVSTVISGNQSRMTDENAVLHASNLFANEDGEYFTSAGRGNNGVLLFSKKAIPDEETLDKVINIFDRLADEEMCNLLALGVEGINYEVIDGVAHMIPENDTYWQEMIYNPYSIPLAVRWPNLRTMPVEYDYGAQRNLEIIEENEPYAVADPTLGLISELYNEIGGDLDTLLSDAATLYIMGEIDMEEYENRMQQWRDQGGDDIAAEYAELYEAAQQA</sequence>
<reference evidence="1" key="2">
    <citation type="journal article" date="2021" name="PeerJ">
        <title>Extensive microbial diversity within the chicken gut microbiome revealed by metagenomics and culture.</title>
        <authorList>
            <person name="Gilroy R."/>
            <person name="Ravi A."/>
            <person name="Getino M."/>
            <person name="Pursley I."/>
            <person name="Horton D.L."/>
            <person name="Alikhan N.F."/>
            <person name="Baker D."/>
            <person name="Gharbi K."/>
            <person name="Hall N."/>
            <person name="Watson M."/>
            <person name="Adriaenssens E.M."/>
            <person name="Foster-Nyarko E."/>
            <person name="Jarju S."/>
            <person name="Secka A."/>
            <person name="Antonio M."/>
            <person name="Oren A."/>
            <person name="Chaudhuri R.R."/>
            <person name="La Ragione R."/>
            <person name="Hildebrand F."/>
            <person name="Pallen M.J."/>
        </authorList>
    </citation>
    <scope>NUCLEOTIDE SEQUENCE</scope>
    <source>
        <strain evidence="1">CHK183-6373</strain>
    </source>
</reference>
<dbReference type="Proteomes" id="UP000886884">
    <property type="component" value="Unassembled WGS sequence"/>
</dbReference>
<gene>
    <name evidence="1" type="ORF">IAA64_07585</name>
</gene>
<evidence type="ECO:0000313" key="1">
    <source>
        <dbReference type="EMBL" id="HIV27813.1"/>
    </source>
</evidence>
<reference evidence="1" key="1">
    <citation type="submission" date="2020-10" db="EMBL/GenBank/DDBJ databases">
        <authorList>
            <person name="Gilroy R."/>
        </authorList>
    </citation>
    <scope>NUCLEOTIDE SEQUENCE</scope>
    <source>
        <strain evidence="1">CHK183-6373</strain>
    </source>
</reference>
<accession>A0A9D1P733</accession>
<dbReference type="SUPFAM" id="SSF53850">
    <property type="entry name" value="Periplasmic binding protein-like II"/>
    <property type="match status" value="1"/>
</dbReference>
<organism evidence="1 2">
    <name type="scientific">Candidatus Ornithocaccomicrobium faecavium</name>
    <dbReference type="NCBI Taxonomy" id="2840890"/>
    <lineage>
        <taxon>Bacteria</taxon>
        <taxon>Bacillati</taxon>
        <taxon>Bacillota</taxon>
        <taxon>Clostridia</taxon>
        <taxon>Candidatus Ornithocaccomicrobium</taxon>
    </lineage>
</organism>
<evidence type="ECO:0000313" key="2">
    <source>
        <dbReference type="Proteomes" id="UP000886884"/>
    </source>
</evidence>
<dbReference type="Gene3D" id="3.40.190.10">
    <property type="entry name" value="Periplasmic binding protein-like II"/>
    <property type="match status" value="2"/>
</dbReference>
<proteinExistence type="predicted"/>
<dbReference type="AlphaFoldDB" id="A0A9D1P733"/>
<dbReference type="EMBL" id="DVOT01000136">
    <property type="protein sequence ID" value="HIV27813.1"/>
    <property type="molecule type" value="Genomic_DNA"/>
</dbReference>